<dbReference type="Proteomes" id="UP001589628">
    <property type="component" value="Unassembled WGS sequence"/>
</dbReference>
<gene>
    <name evidence="3" type="ORF">ACFFLH_13485</name>
</gene>
<dbReference type="SMART" id="SM00028">
    <property type="entry name" value="TPR"/>
    <property type="match status" value="4"/>
</dbReference>
<accession>A0ABV5ZFP5</accession>
<comment type="caution">
    <text evidence="3">The sequence shown here is derived from an EMBL/GenBank/DDBJ whole genome shotgun (WGS) entry which is preliminary data.</text>
</comment>
<dbReference type="InterPro" id="IPR019734">
    <property type="entry name" value="TPR_rpt"/>
</dbReference>
<organism evidence="3 4">
    <name type="scientific">Balneatrix alpica</name>
    <dbReference type="NCBI Taxonomy" id="75684"/>
    <lineage>
        <taxon>Bacteria</taxon>
        <taxon>Pseudomonadati</taxon>
        <taxon>Pseudomonadota</taxon>
        <taxon>Gammaproteobacteria</taxon>
        <taxon>Oceanospirillales</taxon>
        <taxon>Balneatrichaceae</taxon>
        <taxon>Balneatrix</taxon>
    </lineage>
</organism>
<evidence type="ECO:0000256" key="2">
    <source>
        <dbReference type="SAM" id="SignalP"/>
    </source>
</evidence>
<feature type="chain" id="PRO_5045336665" evidence="2">
    <location>
        <begin position="20"/>
        <end position="401"/>
    </location>
</feature>
<evidence type="ECO:0000313" key="4">
    <source>
        <dbReference type="Proteomes" id="UP001589628"/>
    </source>
</evidence>
<dbReference type="Pfam" id="PF13432">
    <property type="entry name" value="TPR_16"/>
    <property type="match status" value="2"/>
</dbReference>
<dbReference type="Gene3D" id="1.25.40.10">
    <property type="entry name" value="Tetratricopeptide repeat domain"/>
    <property type="match status" value="3"/>
</dbReference>
<feature type="repeat" description="TPR" evidence="1">
    <location>
        <begin position="64"/>
        <end position="97"/>
    </location>
</feature>
<dbReference type="RefSeq" id="WP_027314021.1">
    <property type="nucleotide sequence ID" value="NZ_JBHLZN010000004.1"/>
</dbReference>
<feature type="signal peptide" evidence="2">
    <location>
        <begin position="1"/>
        <end position="19"/>
    </location>
</feature>
<dbReference type="InterPro" id="IPR011990">
    <property type="entry name" value="TPR-like_helical_dom_sf"/>
</dbReference>
<sequence>MKARYSLLLLCCLSLPLWAAQPSLPPQLYKKFTQAQELIAAANWEKALQALQPLSESKQAYARALAWQSKGQIYLQQKQLPQAERAFQRALAEQALPSQDQRQVQHALARVQLHQQQWQAGTTGLADWLQWAQKQAKSGVELVDYLALAQGYQQLGQKQALLRLLETVPSAWWRQAEAAPLLQLAVATAVAEQDYPGAARWQQHWLEHQQPQDGAAWLQLANLQIRAGQHSQALASLRLAWQQRLLDEQGIELLQQLYRHQGLPMRAAEVLQQAMAEQHLPASLVWQQHLADAYLQAKAYEQGLAVLVAMAELQPQTPPWLLRLAQLQLQLRQWQPALHTLEQVLATPQADLATAFTLRGIALAHQQRWQEAEQALQQALAQQPQSAQAQLWLDYIAQRQG</sequence>
<keyword evidence="4" id="KW-1185">Reference proteome</keyword>
<keyword evidence="2" id="KW-0732">Signal</keyword>
<dbReference type="SUPFAM" id="SSF48452">
    <property type="entry name" value="TPR-like"/>
    <property type="match status" value="2"/>
</dbReference>
<proteinExistence type="predicted"/>
<evidence type="ECO:0000313" key="3">
    <source>
        <dbReference type="EMBL" id="MFB9887428.1"/>
    </source>
</evidence>
<protein>
    <submittedName>
        <fullName evidence="3">Tetratricopeptide repeat protein</fullName>
    </submittedName>
</protein>
<name>A0ABV5ZFP5_9GAMM</name>
<keyword evidence="1" id="KW-0802">TPR repeat</keyword>
<dbReference type="EMBL" id="JBHLZN010000004">
    <property type="protein sequence ID" value="MFB9887428.1"/>
    <property type="molecule type" value="Genomic_DNA"/>
</dbReference>
<reference evidence="3 4" key="1">
    <citation type="submission" date="2024-09" db="EMBL/GenBank/DDBJ databases">
        <authorList>
            <person name="Sun Q."/>
            <person name="Mori K."/>
        </authorList>
    </citation>
    <scope>NUCLEOTIDE SEQUENCE [LARGE SCALE GENOMIC DNA]</scope>
    <source>
        <strain evidence="3 4">ATCC 51285</strain>
    </source>
</reference>
<feature type="repeat" description="TPR" evidence="1">
    <location>
        <begin position="353"/>
        <end position="386"/>
    </location>
</feature>
<evidence type="ECO:0000256" key="1">
    <source>
        <dbReference type="PROSITE-ProRule" id="PRU00339"/>
    </source>
</evidence>
<dbReference type="PROSITE" id="PS50005">
    <property type="entry name" value="TPR"/>
    <property type="match status" value="2"/>
</dbReference>